<evidence type="ECO:0000313" key="2">
    <source>
        <dbReference type="EMBL" id="KAL0480434.1"/>
    </source>
</evidence>
<accession>A0AAW2YUW4</accession>
<evidence type="ECO:0000313" key="3">
    <source>
        <dbReference type="Proteomes" id="UP001431209"/>
    </source>
</evidence>
<dbReference type="EMBL" id="JAOPGA020000657">
    <property type="protein sequence ID" value="KAL0480434.1"/>
    <property type="molecule type" value="Genomic_DNA"/>
</dbReference>
<gene>
    <name evidence="2" type="ORF">AKO1_010998</name>
</gene>
<organism evidence="2 3">
    <name type="scientific">Acrasis kona</name>
    <dbReference type="NCBI Taxonomy" id="1008807"/>
    <lineage>
        <taxon>Eukaryota</taxon>
        <taxon>Discoba</taxon>
        <taxon>Heterolobosea</taxon>
        <taxon>Tetramitia</taxon>
        <taxon>Eutetramitia</taxon>
        <taxon>Acrasidae</taxon>
        <taxon>Acrasis</taxon>
    </lineage>
</organism>
<name>A0AAW2YUW4_9EUKA</name>
<keyword evidence="1" id="KW-0732">Signal</keyword>
<evidence type="ECO:0000256" key="1">
    <source>
        <dbReference type="SAM" id="SignalP"/>
    </source>
</evidence>
<dbReference type="AlphaFoldDB" id="A0AAW2YUW4"/>
<feature type="signal peptide" evidence="1">
    <location>
        <begin position="1"/>
        <end position="18"/>
    </location>
</feature>
<dbReference type="Proteomes" id="UP001431209">
    <property type="component" value="Unassembled WGS sequence"/>
</dbReference>
<comment type="caution">
    <text evidence="2">The sequence shown here is derived from an EMBL/GenBank/DDBJ whole genome shotgun (WGS) entry which is preliminary data.</text>
</comment>
<keyword evidence="3" id="KW-1185">Reference proteome</keyword>
<sequence>MHQIIALTILCLIVATSAEYTDLQLRRDMMYNQQGSPKEYSHSYMITDTNSIFLTSYDLSSISSNIKIVSASLYIASQDIDEKEHEAPTSNEHSLLQTLTTNIDSTVTISVSKYFDEKISSAKVQSGLVPITQQTIRKGETIAVDITQAVTSAIEAKLQELSLGFKIVDSRPVSFASREDDPRSSYIIVQYEKEKPKPSLHIRVVTSDLKN</sequence>
<proteinExistence type="predicted"/>
<feature type="chain" id="PRO_5043800366" evidence="1">
    <location>
        <begin position="19"/>
        <end position="211"/>
    </location>
</feature>
<protein>
    <submittedName>
        <fullName evidence="2">RalGAP</fullName>
    </submittedName>
</protein>
<reference evidence="2 3" key="1">
    <citation type="submission" date="2024-03" db="EMBL/GenBank/DDBJ databases">
        <title>The Acrasis kona genome and developmental transcriptomes reveal deep origins of eukaryotic multicellular pathways.</title>
        <authorList>
            <person name="Sheikh S."/>
            <person name="Fu C.-J."/>
            <person name="Brown M.W."/>
            <person name="Baldauf S.L."/>
        </authorList>
    </citation>
    <scope>NUCLEOTIDE SEQUENCE [LARGE SCALE GENOMIC DNA]</scope>
    <source>
        <strain evidence="2 3">ATCC MYA-3509</strain>
    </source>
</reference>